<dbReference type="SUPFAM" id="SSF81301">
    <property type="entry name" value="Nucleotidyltransferase"/>
    <property type="match status" value="1"/>
</dbReference>
<dbReference type="Pfam" id="PF01909">
    <property type="entry name" value="NTP_transf_2"/>
    <property type="match status" value="1"/>
</dbReference>
<sequence>MADAFPLTLEESAERARSLVQQRFPAAHAAYLGGSVVRGTATATSDLDVTVVLDGPPAPYRESLLDGDVPVELFVQTQESLRHFREQDQQRRQPSTARLVCESVVLLGDELAEALRAECAGEVAAGPEPLSQKEIDGQRYALTDLLDDLVGAVDPAERAVLGALVWERSARLLLGLERHWQGSGKGLLRELRAYGSGSPATEGTGASQGDILAARLSDLPGRADRTDDLVEVSGQVLDRCGGRLFAGYRLGGSSG</sequence>
<gene>
    <name evidence="2" type="ORF">P4R38_01375</name>
</gene>
<organism evidence="2 3">
    <name type="scientific">Luteipulveratus flavus</name>
    <dbReference type="NCBI Taxonomy" id="3031728"/>
    <lineage>
        <taxon>Bacteria</taxon>
        <taxon>Bacillati</taxon>
        <taxon>Actinomycetota</taxon>
        <taxon>Actinomycetes</taxon>
        <taxon>Micrococcales</taxon>
        <taxon>Dermacoccaceae</taxon>
        <taxon>Luteipulveratus</taxon>
    </lineage>
</organism>
<comment type="caution">
    <text evidence="2">The sequence shown here is derived from an EMBL/GenBank/DDBJ whole genome shotgun (WGS) entry which is preliminary data.</text>
</comment>
<name>A0ABT6C3L1_9MICO</name>
<proteinExistence type="predicted"/>
<dbReference type="CDD" id="cd05403">
    <property type="entry name" value="NT_KNTase_like"/>
    <property type="match status" value="1"/>
</dbReference>
<dbReference type="Proteomes" id="UP001528912">
    <property type="component" value="Unassembled WGS sequence"/>
</dbReference>
<feature type="domain" description="Polymerase nucleotidyl transferase" evidence="1">
    <location>
        <begin position="16"/>
        <end position="58"/>
    </location>
</feature>
<protein>
    <submittedName>
        <fullName evidence="2">Nucleotidyltransferase domain-containing protein</fullName>
    </submittedName>
</protein>
<evidence type="ECO:0000313" key="3">
    <source>
        <dbReference type="Proteomes" id="UP001528912"/>
    </source>
</evidence>
<dbReference type="EMBL" id="JAROAV010000006">
    <property type="protein sequence ID" value="MDF8262892.1"/>
    <property type="molecule type" value="Genomic_DNA"/>
</dbReference>
<accession>A0ABT6C3L1</accession>
<dbReference type="RefSeq" id="WP_277190686.1">
    <property type="nucleotide sequence ID" value="NZ_JAROAV010000006.1"/>
</dbReference>
<evidence type="ECO:0000259" key="1">
    <source>
        <dbReference type="Pfam" id="PF01909"/>
    </source>
</evidence>
<dbReference type="InterPro" id="IPR002934">
    <property type="entry name" value="Polymerase_NTP_transf_dom"/>
</dbReference>
<dbReference type="Gene3D" id="3.30.460.10">
    <property type="entry name" value="Beta Polymerase, domain 2"/>
    <property type="match status" value="1"/>
</dbReference>
<dbReference type="InterPro" id="IPR043519">
    <property type="entry name" value="NT_sf"/>
</dbReference>
<evidence type="ECO:0000313" key="2">
    <source>
        <dbReference type="EMBL" id="MDF8262892.1"/>
    </source>
</evidence>
<reference evidence="2 3" key="1">
    <citation type="submission" date="2023-03" db="EMBL/GenBank/DDBJ databases">
        <title>YIM 133296 draft genome.</title>
        <authorList>
            <person name="Xiong L."/>
        </authorList>
    </citation>
    <scope>NUCLEOTIDE SEQUENCE [LARGE SCALE GENOMIC DNA]</scope>
    <source>
        <strain evidence="2 3">YIM 133296</strain>
    </source>
</reference>
<keyword evidence="3" id="KW-1185">Reference proteome</keyword>